<evidence type="ECO:0000313" key="2">
    <source>
        <dbReference type="Proteomes" id="UP000230069"/>
    </source>
</evidence>
<organism evidence="1 2">
    <name type="scientific">Aquilegia coerulea</name>
    <name type="common">Rocky mountain columbine</name>
    <dbReference type="NCBI Taxonomy" id="218851"/>
    <lineage>
        <taxon>Eukaryota</taxon>
        <taxon>Viridiplantae</taxon>
        <taxon>Streptophyta</taxon>
        <taxon>Embryophyta</taxon>
        <taxon>Tracheophyta</taxon>
        <taxon>Spermatophyta</taxon>
        <taxon>Magnoliopsida</taxon>
        <taxon>Ranunculales</taxon>
        <taxon>Ranunculaceae</taxon>
        <taxon>Thalictroideae</taxon>
        <taxon>Aquilegia</taxon>
    </lineage>
</organism>
<gene>
    <name evidence="1" type="ORF">AQUCO_01300717v1</name>
</gene>
<evidence type="ECO:0000313" key="1">
    <source>
        <dbReference type="EMBL" id="PIA50164.1"/>
    </source>
</evidence>
<reference evidence="1 2" key="1">
    <citation type="submission" date="2017-09" db="EMBL/GenBank/DDBJ databases">
        <title>WGS assembly of Aquilegia coerulea Goldsmith.</title>
        <authorList>
            <person name="Hodges S."/>
            <person name="Kramer E."/>
            <person name="Nordborg M."/>
            <person name="Tomkins J."/>
            <person name="Borevitz J."/>
            <person name="Derieg N."/>
            <person name="Yan J."/>
            <person name="Mihaltcheva S."/>
            <person name="Hayes R.D."/>
            <person name="Rokhsar D."/>
        </authorList>
    </citation>
    <scope>NUCLEOTIDE SEQUENCE [LARGE SCALE GENOMIC DNA]</scope>
    <source>
        <strain evidence="2">cv. Goldsmith</strain>
    </source>
</reference>
<accession>A0A2G5E337</accession>
<sequence length="111" mass="13134">SNANDYQIEVWVMKNYGVATSWVKEYVFKMKSQSNGVGFNMYRNYEVMKLWNGELLLRHGNQTLGYYDPKKRTFKPITVHEMPDVCYVIRPPIMLLGSLFSPKNVHKLRKR</sequence>
<dbReference type="EMBL" id="KZ305030">
    <property type="protein sequence ID" value="PIA50164.1"/>
    <property type="molecule type" value="Genomic_DNA"/>
</dbReference>
<name>A0A2G5E337_AQUCA</name>
<evidence type="ECO:0008006" key="3">
    <source>
        <dbReference type="Google" id="ProtNLM"/>
    </source>
</evidence>
<dbReference type="AlphaFoldDB" id="A0A2G5E337"/>
<protein>
    <recommendedName>
        <fullName evidence="3">F-box associated domain-containing protein</fullName>
    </recommendedName>
</protein>
<keyword evidence="2" id="KW-1185">Reference proteome</keyword>
<dbReference type="OrthoDB" id="1894463at2759"/>
<dbReference type="Proteomes" id="UP000230069">
    <property type="component" value="Unassembled WGS sequence"/>
</dbReference>
<proteinExistence type="predicted"/>
<feature type="non-terminal residue" evidence="1">
    <location>
        <position position="1"/>
    </location>
</feature>